<gene>
    <name evidence="1" type="ORF">GQA70_11810</name>
</gene>
<sequence>MTVPIPQRRPLKDAATRIAAELEALHARLERLEVGLESVFEHTTRGLEGQTIGMIQEMDMLRQSIGALADYIDHVAGITDGTGLVDTTAAINAVPLRDMAARLSGCDATEAETGHAELF</sequence>
<proteinExistence type="predicted"/>
<dbReference type="EMBL" id="CP047166">
    <property type="protein sequence ID" value="QRF66939.1"/>
    <property type="molecule type" value="Genomic_DNA"/>
</dbReference>
<evidence type="ECO:0000313" key="2">
    <source>
        <dbReference type="Proteomes" id="UP000596387"/>
    </source>
</evidence>
<reference evidence="1 2" key="1">
    <citation type="submission" date="2019-12" db="EMBL/GenBank/DDBJ databases">
        <title>Complete Genome Sequence of a Quorum-Sensing Bacterium,Rhodobacteraceae bacterium C31, Isolated from a marine microalgae symbiotic bacteria.</title>
        <authorList>
            <person name="Zhang Y."/>
        </authorList>
    </citation>
    <scope>NUCLEOTIDE SEQUENCE [LARGE SCALE GENOMIC DNA]</scope>
    <source>
        <strain evidence="1 2">C31</strain>
    </source>
</reference>
<organism evidence="1 2">
    <name type="scientific">Ponticoccus alexandrii</name>
    <dbReference type="NCBI Taxonomy" id="1943633"/>
    <lineage>
        <taxon>Bacteria</taxon>
        <taxon>Pseudomonadati</taxon>
        <taxon>Pseudomonadota</taxon>
        <taxon>Alphaproteobacteria</taxon>
        <taxon>Rhodobacterales</taxon>
        <taxon>Roseobacteraceae</taxon>
        <taxon>Ponticoccus</taxon>
    </lineage>
</organism>
<accession>A0ABX7FBJ9</accession>
<name>A0ABX7FBJ9_9RHOB</name>
<protein>
    <submittedName>
        <fullName evidence="1">Chemotaxis protein</fullName>
    </submittedName>
</protein>
<dbReference type="Proteomes" id="UP000596387">
    <property type="component" value="Chromosome"/>
</dbReference>
<evidence type="ECO:0000313" key="1">
    <source>
        <dbReference type="EMBL" id="QRF66939.1"/>
    </source>
</evidence>
<keyword evidence="2" id="KW-1185">Reference proteome</keyword>
<dbReference type="RefSeq" id="WP_052260203.1">
    <property type="nucleotide sequence ID" value="NZ_CP047166.1"/>
</dbReference>